<gene>
    <name evidence="1" type="ORF">QJU97_10295</name>
</gene>
<dbReference type="SUPFAM" id="SSF50998">
    <property type="entry name" value="Quinoprotein alcohol dehydrogenase-like"/>
    <property type="match status" value="1"/>
</dbReference>
<dbReference type="AlphaFoldDB" id="A0AAJ6NFI1"/>
<reference evidence="1" key="1">
    <citation type="journal article" date="2023" name="Front. Microbiol.">
        <title>Phylogeography and host specificity of Pasteurellaceae pathogenic to sea-farmed fish in the north-east Atlantic.</title>
        <authorList>
            <person name="Gulla S."/>
            <person name="Colquhoun D.J."/>
            <person name="Olsen A.B."/>
            <person name="Spilsberg B."/>
            <person name="Lagesen K."/>
            <person name="Aakesson C.P."/>
            <person name="Strom S."/>
            <person name="Manji F."/>
            <person name="Birkbeck T.H."/>
            <person name="Nilsen H.K."/>
        </authorList>
    </citation>
    <scope>NUCLEOTIDE SEQUENCE</scope>
    <source>
        <strain evidence="1">98B1</strain>
    </source>
</reference>
<dbReference type="RefSeq" id="WP_306349282.1">
    <property type="nucleotide sequence ID" value="NZ_JASAYT010000045.1"/>
</dbReference>
<comment type="caution">
    <text evidence="1">The sequence shown here is derived from an EMBL/GenBank/DDBJ whole genome shotgun (WGS) entry which is preliminary data.</text>
</comment>
<name>A0AAJ6NFI1_9PAST</name>
<protein>
    <submittedName>
        <fullName evidence="1">Uncharacterized protein</fullName>
    </submittedName>
</protein>
<dbReference type="InterPro" id="IPR011047">
    <property type="entry name" value="Quinoprotein_ADH-like_sf"/>
</dbReference>
<evidence type="ECO:0000313" key="1">
    <source>
        <dbReference type="EMBL" id="MDP8175841.1"/>
    </source>
</evidence>
<dbReference type="Proteomes" id="UP001231736">
    <property type="component" value="Unassembled WGS sequence"/>
</dbReference>
<accession>A0AAJ6NFI1</accession>
<sequence length="380" mass="43716">MGYYEDIRKEINIDQNIVGGVLHSNGIYLFGENFYDKKIHGKEYDDWDYPRVMSITGYVPTLREKGNEWFQWFVDDATRLVAISNVKGIDFLGVCNKNFVIGQQNIVSGYDGFTLFGRVIATKGAITDMAVIDDVVYASASGGEVYKRIKNTKWANISTKEVQKHFSDNNFTNGFLCIDGFSDNEIYAGGNKGTLWIYENNEWKPIGLSLDCNIKQIICASDNFVYLNCERYILKGRKDEWQKITIPKKLHWEHSIKKIEWFKGELYVLPMFASAYGMAVYRDDKLQEVKVGSFSINPEKIINDNLLLGVETKNMDTNVFIPGGINDMVANDELLMITGNDEVILFNGERWFYLFDKTRSEEKLREQGGFYDPRENNNSR</sequence>
<dbReference type="EMBL" id="JASAYT010000045">
    <property type="protein sequence ID" value="MDP8175841.1"/>
    <property type="molecule type" value="Genomic_DNA"/>
</dbReference>
<evidence type="ECO:0000313" key="2">
    <source>
        <dbReference type="Proteomes" id="UP001231736"/>
    </source>
</evidence>
<dbReference type="GeneID" id="86854583"/>
<organism evidence="1 2">
    <name type="scientific">Phocoenobacter skyensis</name>
    <dbReference type="NCBI Taxonomy" id="97481"/>
    <lineage>
        <taxon>Bacteria</taxon>
        <taxon>Pseudomonadati</taxon>
        <taxon>Pseudomonadota</taxon>
        <taxon>Gammaproteobacteria</taxon>
        <taxon>Pasteurellales</taxon>
        <taxon>Pasteurellaceae</taxon>
        <taxon>Phocoenobacter</taxon>
    </lineage>
</organism>
<proteinExistence type="predicted"/>